<feature type="transmembrane region" description="Helical" evidence="5">
    <location>
        <begin position="307"/>
        <end position="325"/>
    </location>
</feature>
<feature type="transmembrane region" description="Helical" evidence="5">
    <location>
        <begin position="62"/>
        <end position="82"/>
    </location>
</feature>
<protein>
    <submittedName>
        <fullName evidence="7">MFS transporter</fullName>
    </submittedName>
</protein>
<feature type="domain" description="Major facilitator superfamily (MFS) profile" evidence="6">
    <location>
        <begin position="20"/>
        <end position="420"/>
    </location>
</feature>
<dbReference type="PANTHER" id="PTHR11360">
    <property type="entry name" value="MONOCARBOXYLATE TRANSPORTER"/>
    <property type="match status" value="1"/>
</dbReference>
<evidence type="ECO:0000256" key="1">
    <source>
        <dbReference type="ARBA" id="ARBA00004651"/>
    </source>
</evidence>
<dbReference type="Pfam" id="PF07690">
    <property type="entry name" value="MFS_1"/>
    <property type="match status" value="1"/>
</dbReference>
<feature type="transmembrane region" description="Helical" evidence="5">
    <location>
        <begin position="396"/>
        <end position="415"/>
    </location>
</feature>
<keyword evidence="2 5" id="KW-0812">Transmembrane</keyword>
<dbReference type="EMBL" id="JAAXLS010000009">
    <property type="protein sequence ID" value="NKQ54464.1"/>
    <property type="molecule type" value="Genomic_DNA"/>
</dbReference>
<keyword evidence="3 5" id="KW-1133">Transmembrane helix</keyword>
<evidence type="ECO:0000259" key="6">
    <source>
        <dbReference type="PROSITE" id="PS50850"/>
    </source>
</evidence>
<keyword evidence="8" id="KW-1185">Reference proteome</keyword>
<organism evidence="7 8">
    <name type="scientific">Amycolatopsis acididurans</name>
    <dbReference type="NCBI Taxonomy" id="2724524"/>
    <lineage>
        <taxon>Bacteria</taxon>
        <taxon>Bacillati</taxon>
        <taxon>Actinomycetota</taxon>
        <taxon>Actinomycetes</taxon>
        <taxon>Pseudonocardiales</taxon>
        <taxon>Pseudonocardiaceae</taxon>
        <taxon>Amycolatopsis</taxon>
    </lineage>
</organism>
<sequence length="441" mass="46595">MPVVVETPKFRFRDLVEFRGYQQGAIAFLQYGTAVGAVYFIVGPLLHGLLPDMHWGVGVASAALLIRGLLGAVVSPLTGWLVHRFGVRPVVMTGGVATAGFTALTGLVQNPIQFGLVFGVALTIADGFMGYIPSATVVQKWFISRRAVVMGFVNSGAGFGGLIFAPLMAVLVGDLGWRRALFALGAIIFVLAIPSVFLRDRPQDVGQWVDGVEGRTIPEHGDTDVIGTVQTKVGQMMRSPVYWMIFTIFGIEAWALGTYAAYQVLYLETVGVSAVVSSGALGIAAGIAAVSGILFSRLSDRFSPYYVLLLATASMTAGSVIFLGARSGLPLYFYSVFFGAGYGLLVPTIPVAVSRYFGALNFSKGFGFGQILGGVLGGLGPFVTGQIVDATGSYHIPVYLITGLLALSVVIAALARPPKHALASVVRADPEHRPQAPSRVE</sequence>
<dbReference type="PROSITE" id="PS50850">
    <property type="entry name" value="MFS"/>
    <property type="match status" value="1"/>
</dbReference>
<dbReference type="SUPFAM" id="SSF103473">
    <property type="entry name" value="MFS general substrate transporter"/>
    <property type="match status" value="1"/>
</dbReference>
<evidence type="ECO:0000256" key="2">
    <source>
        <dbReference type="ARBA" id="ARBA00022692"/>
    </source>
</evidence>
<proteinExistence type="predicted"/>
<feature type="transmembrane region" description="Helical" evidence="5">
    <location>
        <begin position="365"/>
        <end position="384"/>
    </location>
</feature>
<feature type="transmembrane region" description="Helical" evidence="5">
    <location>
        <begin position="147"/>
        <end position="168"/>
    </location>
</feature>
<dbReference type="Gene3D" id="1.20.1250.20">
    <property type="entry name" value="MFS general substrate transporter like domains"/>
    <property type="match status" value="2"/>
</dbReference>
<evidence type="ECO:0000313" key="7">
    <source>
        <dbReference type="EMBL" id="NKQ54464.1"/>
    </source>
</evidence>
<dbReference type="RefSeq" id="WP_168516377.1">
    <property type="nucleotide sequence ID" value="NZ_JAAXLS010000009.1"/>
</dbReference>
<dbReference type="InterPro" id="IPR050327">
    <property type="entry name" value="Proton-linked_MCT"/>
</dbReference>
<evidence type="ECO:0000313" key="8">
    <source>
        <dbReference type="Proteomes" id="UP000715441"/>
    </source>
</evidence>
<feature type="transmembrane region" description="Helical" evidence="5">
    <location>
        <begin position="274"/>
        <end position="295"/>
    </location>
</feature>
<feature type="transmembrane region" description="Helical" evidence="5">
    <location>
        <begin position="89"/>
        <end position="108"/>
    </location>
</feature>
<accession>A0ABX1J478</accession>
<feature type="transmembrane region" description="Helical" evidence="5">
    <location>
        <begin position="21"/>
        <end position="42"/>
    </location>
</feature>
<comment type="caution">
    <text evidence="7">The sequence shown here is derived from an EMBL/GenBank/DDBJ whole genome shotgun (WGS) entry which is preliminary data.</text>
</comment>
<dbReference type="PANTHER" id="PTHR11360:SF290">
    <property type="entry name" value="MONOCARBOXYLATE MFS PERMEASE"/>
    <property type="match status" value="1"/>
</dbReference>
<feature type="transmembrane region" description="Helical" evidence="5">
    <location>
        <begin position="241"/>
        <end position="262"/>
    </location>
</feature>
<dbReference type="InterPro" id="IPR020846">
    <property type="entry name" value="MFS_dom"/>
</dbReference>
<comment type="subcellular location">
    <subcellularLocation>
        <location evidence="1">Cell membrane</location>
        <topology evidence="1">Multi-pass membrane protein</topology>
    </subcellularLocation>
</comment>
<feature type="transmembrane region" description="Helical" evidence="5">
    <location>
        <begin position="114"/>
        <end position="135"/>
    </location>
</feature>
<keyword evidence="4 5" id="KW-0472">Membrane</keyword>
<dbReference type="InterPro" id="IPR011701">
    <property type="entry name" value="MFS"/>
</dbReference>
<reference evidence="7 8" key="1">
    <citation type="submission" date="2020-04" db="EMBL/GenBank/DDBJ databases">
        <title>Novel species.</title>
        <authorList>
            <person name="Teo W.F.A."/>
            <person name="Lipun K."/>
            <person name="Srisuk N."/>
            <person name="Duangmal K."/>
        </authorList>
    </citation>
    <scope>NUCLEOTIDE SEQUENCE [LARGE SCALE GENOMIC DNA]</scope>
    <source>
        <strain evidence="7 8">K13G38</strain>
    </source>
</reference>
<feature type="transmembrane region" description="Helical" evidence="5">
    <location>
        <begin position="331"/>
        <end position="353"/>
    </location>
</feature>
<evidence type="ECO:0000256" key="3">
    <source>
        <dbReference type="ARBA" id="ARBA00022989"/>
    </source>
</evidence>
<evidence type="ECO:0000256" key="5">
    <source>
        <dbReference type="SAM" id="Phobius"/>
    </source>
</evidence>
<evidence type="ECO:0000256" key="4">
    <source>
        <dbReference type="ARBA" id="ARBA00023136"/>
    </source>
</evidence>
<name>A0ABX1J478_9PSEU</name>
<gene>
    <name evidence="7" type="ORF">HFP15_16405</name>
</gene>
<dbReference type="InterPro" id="IPR036259">
    <property type="entry name" value="MFS_trans_sf"/>
</dbReference>
<feature type="transmembrane region" description="Helical" evidence="5">
    <location>
        <begin position="180"/>
        <end position="198"/>
    </location>
</feature>
<dbReference type="Proteomes" id="UP000715441">
    <property type="component" value="Unassembled WGS sequence"/>
</dbReference>